<dbReference type="NCBIfam" id="NF033103">
    <property type="entry name" value="bla_class_A"/>
    <property type="match status" value="1"/>
</dbReference>
<organism evidence="9 10">
    <name type="scientific">Phocaeicola dorei</name>
    <dbReference type="NCBI Taxonomy" id="357276"/>
    <lineage>
        <taxon>Bacteria</taxon>
        <taxon>Pseudomonadati</taxon>
        <taxon>Bacteroidota</taxon>
        <taxon>Bacteroidia</taxon>
        <taxon>Bacteroidales</taxon>
        <taxon>Bacteroidaceae</taxon>
        <taxon>Phocaeicola</taxon>
    </lineage>
</organism>
<dbReference type="EMBL" id="BQOB01000001">
    <property type="protein sequence ID" value="GKH82778.1"/>
    <property type="molecule type" value="Genomic_DNA"/>
</dbReference>
<feature type="compositionally biased region" description="Basic and acidic residues" evidence="7">
    <location>
        <begin position="256"/>
        <end position="271"/>
    </location>
</feature>
<comment type="similarity">
    <text evidence="2 6">Belongs to the class-A beta-lactamase family.</text>
</comment>
<dbReference type="PROSITE" id="PS00146">
    <property type="entry name" value="BETA_LACTAMASE_A"/>
    <property type="match status" value="1"/>
</dbReference>
<keyword evidence="4 6" id="KW-0378">Hydrolase</keyword>
<dbReference type="InterPro" id="IPR023650">
    <property type="entry name" value="Beta-lactam_class-A_AS"/>
</dbReference>
<dbReference type="SUPFAM" id="SSF56601">
    <property type="entry name" value="beta-lactamase/transpeptidase-like"/>
    <property type="match status" value="1"/>
</dbReference>
<accession>A0AA37KI95</accession>
<dbReference type="PANTHER" id="PTHR35333">
    <property type="entry name" value="BETA-LACTAMASE"/>
    <property type="match status" value="1"/>
</dbReference>
<comment type="catalytic activity">
    <reaction evidence="1 6">
        <text>a beta-lactam + H2O = a substituted beta-amino acid</text>
        <dbReference type="Rhea" id="RHEA:20401"/>
        <dbReference type="ChEBI" id="CHEBI:15377"/>
        <dbReference type="ChEBI" id="CHEBI:35627"/>
        <dbReference type="ChEBI" id="CHEBI:140347"/>
        <dbReference type="EC" id="3.5.2.6"/>
    </reaction>
</comment>
<dbReference type="Proteomes" id="UP001055104">
    <property type="component" value="Unassembled WGS sequence"/>
</dbReference>
<sequence>MIKYYLRRAMNIIKICKPMSSFSSLIKKELLYICIFCGALCGCIQRKAQDPLEPLKTEIRHIIKDKKATIGVALILDGEDTLAVNNAEKYPMMSVYKFHQALAVCDYLQKRHIPLSTSLYLDKRYFKPDTYSPLRDKYPQGNLELPISELLAYTMQLSDNVACDILFDYIGGVNVVDEYIHSLGINDVSITTTEDEMHQDMDDCYKNWTTPMEAANLLELFMTQDSMKNEYTNFLKHIMIECETGKDRLPAPLPESEVKIGHKTGTSDKNERGEYIGINDIGFVILPDGNRYVVAVFVKDSKENMETNTKIISDISAAIYRYARNR</sequence>
<dbReference type="GO" id="GO:0046677">
    <property type="term" value="P:response to antibiotic"/>
    <property type="evidence" value="ECO:0007669"/>
    <property type="project" value="UniProtKB-UniRule"/>
</dbReference>
<dbReference type="InterPro" id="IPR012338">
    <property type="entry name" value="Beta-lactam/transpept-like"/>
</dbReference>
<dbReference type="Pfam" id="PF13354">
    <property type="entry name" value="Beta-lactamase2"/>
    <property type="match status" value="1"/>
</dbReference>
<evidence type="ECO:0000256" key="7">
    <source>
        <dbReference type="SAM" id="MobiDB-lite"/>
    </source>
</evidence>
<evidence type="ECO:0000256" key="5">
    <source>
        <dbReference type="ARBA" id="ARBA00023251"/>
    </source>
</evidence>
<evidence type="ECO:0000313" key="9">
    <source>
        <dbReference type="EMBL" id="GKH82778.1"/>
    </source>
</evidence>
<protein>
    <recommendedName>
        <fullName evidence="3 6">Beta-lactamase</fullName>
        <ecNumber evidence="3 6">3.5.2.6</ecNumber>
    </recommendedName>
</protein>
<dbReference type="EC" id="3.5.2.6" evidence="3 6"/>
<dbReference type="AlphaFoldDB" id="A0AA37KI95"/>
<dbReference type="PANTHER" id="PTHR35333:SF3">
    <property type="entry name" value="BETA-LACTAMASE-TYPE TRANSPEPTIDASE FOLD CONTAINING PROTEIN"/>
    <property type="match status" value="1"/>
</dbReference>
<name>A0AA37KI95_9BACT</name>
<dbReference type="InterPro" id="IPR000871">
    <property type="entry name" value="Beta-lactam_class-A"/>
</dbReference>
<dbReference type="NCBIfam" id="NF012099">
    <property type="entry name" value="SubclassA2"/>
    <property type="match status" value="1"/>
</dbReference>
<gene>
    <name evidence="9" type="ORF">CE91St7_36620</name>
</gene>
<evidence type="ECO:0000256" key="4">
    <source>
        <dbReference type="ARBA" id="ARBA00022801"/>
    </source>
</evidence>
<comment type="caution">
    <text evidence="9">The sequence shown here is derived from an EMBL/GenBank/DDBJ whole genome shotgun (WGS) entry which is preliminary data.</text>
</comment>
<dbReference type="Gene3D" id="3.40.710.10">
    <property type="entry name" value="DD-peptidase/beta-lactamase superfamily"/>
    <property type="match status" value="1"/>
</dbReference>
<evidence type="ECO:0000259" key="8">
    <source>
        <dbReference type="Pfam" id="PF13354"/>
    </source>
</evidence>
<evidence type="ECO:0000256" key="2">
    <source>
        <dbReference type="ARBA" id="ARBA00009009"/>
    </source>
</evidence>
<keyword evidence="5 6" id="KW-0046">Antibiotic resistance</keyword>
<evidence type="ECO:0000256" key="1">
    <source>
        <dbReference type="ARBA" id="ARBA00001526"/>
    </source>
</evidence>
<feature type="region of interest" description="Disordered" evidence="7">
    <location>
        <begin position="251"/>
        <end position="271"/>
    </location>
</feature>
<evidence type="ECO:0000256" key="3">
    <source>
        <dbReference type="ARBA" id="ARBA00012865"/>
    </source>
</evidence>
<evidence type="ECO:0000256" key="6">
    <source>
        <dbReference type="RuleBase" id="RU361140"/>
    </source>
</evidence>
<evidence type="ECO:0000313" key="10">
    <source>
        <dbReference type="Proteomes" id="UP001055104"/>
    </source>
</evidence>
<dbReference type="InterPro" id="IPR045155">
    <property type="entry name" value="Beta-lactam_cat"/>
</dbReference>
<dbReference type="GO" id="GO:0030655">
    <property type="term" value="P:beta-lactam antibiotic catabolic process"/>
    <property type="evidence" value="ECO:0007669"/>
    <property type="project" value="InterPro"/>
</dbReference>
<proteinExistence type="inferred from homology"/>
<feature type="domain" description="Beta-lactamase class A catalytic" evidence="8">
    <location>
        <begin position="76"/>
        <end position="298"/>
    </location>
</feature>
<reference evidence="9" key="1">
    <citation type="submission" date="2022-01" db="EMBL/GenBank/DDBJ databases">
        <title>Novel bile acid biosynthetic pathways are enriched in the microbiome of centenarians.</title>
        <authorList>
            <person name="Sato Y."/>
            <person name="Atarashi K."/>
            <person name="Plichta R.D."/>
            <person name="Arai Y."/>
            <person name="Sasajima S."/>
            <person name="Kearney M.S."/>
            <person name="Suda W."/>
            <person name="Takeshita K."/>
            <person name="Sasaki T."/>
            <person name="Okamoto S."/>
            <person name="Skelly N.A."/>
            <person name="Okamura Y."/>
            <person name="Vlamakis H."/>
            <person name="Li Y."/>
            <person name="Tanoue T."/>
            <person name="Takei H."/>
            <person name="Nittono H."/>
            <person name="Narushima S."/>
            <person name="Irie J."/>
            <person name="Itoh H."/>
            <person name="Moriya K."/>
            <person name="Sugiura Y."/>
            <person name="Suematsu M."/>
            <person name="Moritoki N."/>
            <person name="Shibata S."/>
            <person name="Littman R.D."/>
            <person name="Fischbach A.M."/>
            <person name="Uwamino Y."/>
            <person name="Inoue T."/>
            <person name="Honda A."/>
            <person name="Hattori M."/>
            <person name="Murai T."/>
            <person name="Xavier J.R."/>
            <person name="Hirose N."/>
            <person name="Honda K."/>
        </authorList>
    </citation>
    <scope>NUCLEOTIDE SEQUENCE</scope>
    <source>
        <strain evidence="9">CE91-St7</strain>
    </source>
</reference>
<dbReference type="GO" id="GO:0008800">
    <property type="term" value="F:beta-lactamase activity"/>
    <property type="evidence" value="ECO:0007669"/>
    <property type="project" value="UniProtKB-UniRule"/>
</dbReference>